<keyword evidence="2" id="KW-1185">Reference proteome</keyword>
<reference evidence="1" key="1">
    <citation type="submission" date="2022-08" db="EMBL/GenBank/DDBJ databases">
        <authorList>
            <person name="Gutierrez-Valencia J."/>
        </authorList>
    </citation>
    <scope>NUCLEOTIDE SEQUENCE</scope>
</reference>
<dbReference type="Proteomes" id="UP001154282">
    <property type="component" value="Unassembled WGS sequence"/>
</dbReference>
<evidence type="ECO:0008006" key="3">
    <source>
        <dbReference type="Google" id="ProtNLM"/>
    </source>
</evidence>
<dbReference type="EMBL" id="CAMGYJ010000007">
    <property type="protein sequence ID" value="CAI0447012.1"/>
    <property type="molecule type" value="Genomic_DNA"/>
</dbReference>
<organism evidence="1 2">
    <name type="scientific">Linum tenue</name>
    <dbReference type="NCBI Taxonomy" id="586396"/>
    <lineage>
        <taxon>Eukaryota</taxon>
        <taxon>Viridiplantae</taxon>
        <taxon>Streptophyta</taxon>
        <taxon>Embryophyta</taxon>
        <taxon>Tracheophyta</taxon>
        <taxon>Spermatophyta</taxon>
        <taxon>Magnoliopsida</taxon>
        <taxon>eudicotyledons</taxon>
        <taxon>Gunneridae</taxon>
        <taxon>Pentapetalae</taxon>
        <taxon>rosids</taxon>
        <taxon>fabids</taxon>
        <taxon>Malpighiales</taxon>
        <taxon>Linaceae</taxon>
        <taxon>Linum</taxon>
    </lineage>
</organism>
<evidence type="ECO:0000313" key="1">
    <source>
        <dbReference type="EMBL" id="CAI0447012.1"/>
    </source>
</evidence>
<name>A0AAV0MJQ3_9ROSI</name>
<accession>A0AAV0MJQ3</accession>
<evidence type="ECO:0000313" key="2">
    <source>
        <dbReference type="Proteomes" id="UP001154282"/>
    </source>
</evidence>
<sequence length="75" mass="8724">MEIFPGRISVAVFIAAFMPGPSYSASTLFQEVLYLYISHYQNYVGKKKTTYKHKHVTRKLYIILITNKFPFVCTL</sequence>
<comment type="caution">
    <text evidence="1">The sequence shown here is derived from an EMBL/GenBank/DDBJ whole genome shotgun (WGS) entry which is preliminary data.</text>
</comment>
<protein>
    <recommendedName>
        <fullName evidence="3">Secreted protein</fullName>
    </recommendedName>
</protein>
<proteinExistence type="predicted"/>
<gene>
    <name evidence="1" type="ORF">LITE_LOCUS29243</name>
</gene>
<dbReference type="AlphaFoldDB" id="A0AAV0MJQ3"/>